<sequence>MKKIYYYTLLIALVGATQYTFAQTDKELEKAKQMYKNYAYVDAIKVYEKIAKKGYVNQDMLESLGNAYYFNAEYKKALPWYKQLFEGKDYKIKPEYYYRYAQSLKSVGKYDEANAMMDKFAELTADSDSRAALFEENKNYQEVIQSNSGRFELQPVSINTPYSEYGTTFYGNDVVFTAASSGKASKGGVSQWTGESYYDLYLTQRDKQKLTGKTPFSSALNTKFNESTAVFTKDGKTVYFTRNNYVNRRIGTNKENTILLKILKATKDSDGNWGNVVEMPFNSDQYNVAHPTLSPDEKYLYFASDMKGTLGNSDIFRVEIKGNNKYGTPENLGSTINTAGRESFPFITKDNVLYYSSDGFPGLGGLDIFAVKFFDDGTTSKPINVGKPANSPDDDFCFIMDSDTHIGFLSSNRPGGKGKDDIYSFLETKPLKFGCQKIIKGIVKDAQTQEIISDGLVSLSDRTMKPVSSQKSKQDGTFQFDNVNCADLYFYLRGEKEKYETAEVKVLTEGDDNEVFYELLLKPREVQINKDTDLAKVFHIKEIYFDLDKSNIRPDAAVELAKIVEVMKEYPKMKIDIRSHTDSRASDAYNLALSDRRAKSTLNWMVKQGIDRKRLTAKGYGETQLVNGCSNGVPCTEEQHQANRRSEFIIVSME</sequence>
<gene>
    <name evidence="8" type="primary">oprF_2</name>
    <name evidence="7" type="ORF">AXF12_04575</name>
    <name evidence="8" type="ORF">SAMEA44541418_00817</name>
</gene>
<protein>
    <submittedName>
        <fullName evidence="7">Flagellar motor protein MotB</fullName>
    </submittedName>
    <submittedName>
        <fullName evidence="8">Root adhesin</fullName>
    </submittedName>
</protein>
<proteinExistence type="predicted"/>
<feature type="signal peptide" evidence="5">
    <location>
        <begin position="1"/>
        <end position="22"/>
    </location>
</feature>
<dbReference type="InterPro" id="IPR011990">
    <property type="entry name" value="TPR-like_helical_dom_sf"/>
</dbReference>
<keyword evidence="3" id="KW-0998">Cell outer membrane</keyword>
<dbReference type="SUPFAM" id="SSF48452">
    <property type="entry name" value="TPR-like"/>
    <property type="match status" value="1"/>
</dbReference>
<keyword evidence="2 4" id="KW-0472">Membrane</keyword>
<organism evidence="8 10">
    <name type="scientific">Capnocytophaga haemolytica</name>
    <dbReference type="NCBI Taxonomy" id="45243"/>
    <lineage>
        <taxon>Bacteria</taxon>
        <taxon>Pseudomonadati</taxon>
        <taxon>Bacteroidota</taxon>
        <taxon>Flavobacteriia</taxon>
        <taxon>Flavobacteriales</taxon>
        <taxon>Flavobacteriaceae</taxon>
        <taxon>Capnocytophaga</taxon>
    </lineage>
</organism>
<keyword evidence="7" id="KW-0966">Cell projection</keyword>
<dbReference type="PANTHER" id="PTHR30329:SF21">
    <property type="entry name" value="LIPOPROTEIN YIAD-RELATED"/>
    <property type="match status" value="1"/>
</dbReference>
<dbReference type="Pfam" id="PF07676">
    <property type="entry name" value="PD40"/>
    <property type="match status" value="3"/>
</dbReference>
<dbReference type="KEGG" id="chg:AXF12_04575"/>
<dbReference type="Gene3D" id="2.120.10.30">
    <property type="entry name" value="TolB, C-terminal domain"/>
    <property type="match status" value="1"/>
</dbReference>
<evidence type="ECO:0000256" key="5">
    <source>
        <dbReference type="SAM" id="SignalP"/>
    </source>
</evidence>
<evidence type="ECO:0000259" key="6">
    <source>
        <dbReference type="PROSITE" id="PS51123"/>
    </source>
</evidence>
<evidence type="ECO:0000256" key="4">
    <source>
        <dbReference type="PROSITE-ProRule" id="PRU00473"/>
    </source>
</evidence>
<feature type="domain" description="OmpA-like" evidence="6">
    <location>
        <begin position="532"/>
        <end position="654"/>
    </location>
</feature>
<dbReference type="Gene3D" id="3.30.1330.60">
    <property type="entry name" value="OmpA-like domain"/>
    <property type="match status" value="1"/>
</dbReference>
<dbReference type="InterPro" id="IPR011659">
    <property type="entry name" value="WD40"/>
</dbReference>
<dbReference type="PRINTS" id="PR01021">
    <property type="entry name" value="OMPADOMAIN"/>
</dbReference>
<evidence type="ECO:0000313" key="7">
    <source>
        <dbReference type="EMBL" id="AMD84851.1"/>
    </source>
</evidence>
<dbReference type="InterPro" id="IPR006664">
    <property type="entry name" value="OMP_bac"/>
</dbReference>
<feature type="chain" id="PRO_5043634633" evidence="5">
    <location>
        <begin position="23"/>
        <end position="654"/>
    </location>
</feature>
<evidence type="ECO:0000313" key="10">
    <source>
        <dbReference type="Proteomes" id="UP000215539"/>
    </source>
</evidence>
<evidence type="ECO:0000313" key="8">
    <source>
        <dbReference type="EMBL" id="SNV06853.1"/>
    </source>
</evidence>
<dbReference type="SUPFAM" id="SSF82171">
    <property type="entry name" value="DPP6 N-terminal domain-like"/>
    <property type="match status" value="1"/>
</dbReference>
<keyword evidence="5" id="KW-0732">Signal</keyword>
<dbReference type="InterPro" id="IPR050330">
    <property type="entry name" value="Bact_OuterMem_StrucFunc"/>
</dbReference>
<dbReference type="Proteomes" id="UP000215539">
    <property type="component" value="Chromosome 1"/>
</dbReference>
<evidence type="ECO:0000256" key="1">
    <source>
        <dbReference type="ARBA" id="ARBA00004442"/>
    </source>
</evidence>
<reference evidence="7 9" key="1">
    <citation type="submission" date="2016-02" db="EMBL/GenBank/DDBJ databases">
        <authorList>
            <person name="Holder M.E."/>
            <person name="Ajami N.J."/>
            <person name="Petrosino J.F."/>
        </authorList>
    </citation>
    <scope>NUCLEOTIDE SEQUENCE [LARGE SCALE GENOMIC DNA]</scope>
    <source>
        <strain evidence="7 9">CCUG 32990</strain>
    </source>
</reference>
<reference evidence="8 10" key="2">
    <citation type="submission" date="2017-06" db="EMBL/GenBank/DDBJ databases">
        <authorList>
            <consortium name="Pathogen Informatics"/>
        </authorList>
    </citation>
    <scope>NUCLEOTIDE SEQUENCE [LARGE SCALE GENOMIC DNA]</scope>
    <source>
        <strain evidence="8 10">NCTC12947</strain>
    </source>
</reference>
<comment type="subcellular location">
    <subcellularLocation>
        <location evidence="1">Cell outer membrane</location>
    </subcellularLocation>
</comment>
<dbReference type="GO" id="GO:0009279">
    <property type="term" value="C:cell outer membrane"/>
    <property type="evidence" value="ECO:0007669"/>
    <property type="project" value="UniProtKB-SubCell"/>
</dbReference>
<dbReference type="Proteomes" id="UP000065822">
    <property type="component" value="Chromosome"/>
</dbReference>
<dbReference type="InterPro" id="IPR011042">
    <property type="entry name" value="6-blade_b-propeller_TolB-like"/>
</dbReference>
<dbReference type="Pfam" id="PF00691">
    <property type="entry name" value="OmpA"/>
    <property type="match status" value="1"/>
</dbReference>
<dbReference type="PANTHER" id="PTHR30329">
    <property type="entry name" value="STATOR ELEMENT OF FLAGELLAR MOTOR COMPLEX"/>
    <property type="match status" value="1"/>
</dbReference>
<dbReference type="InterPro" id="IPR036737">
    <property type="entry name" value="OmpA-like_sf"/>
</dbReference>
<dbReference type="EMBL" id="CP014227">
    <property type="protein sequence ID" value="AMD84851.1"/>
    <property type="molecule type" value="Genomic_DNA"/>
</dbReference>
<evidence type="ECO:0000313" key="9">
    <source>
        <dbReference type="Proteomes" id="UP000065822"/>
    </source>
</evidence>
<evidence type="ECO:0000256" key="2">
    <source>
        <dbReference type="ARBA" id="ARBA00023136"/>
    </source>
</evidence>
<dbReference type="CDD" id="cd07185">
    <property type="entry name" value="OmpA_C-like"/>
    <property type="match status" value="1"/>
</dbReference>
<dbReference type="Gene3D" id="1.25.40.10">
    <property type="entry name" value="Tetratricopeptide repeat domain"/>
    <property type="match status" value="1"/>
</dbReference>
<dbReference type="InterPro" id="IPR006665">
    <property type="entry name" value="OmpA-like"/>
</dbReference>
<keyword evidence="9" id="KW-1185">Reference proteome</keyword>
<keyword evidence="7" id="KW-0969">Cilium</keyword>
<dbReference type="EMBL" id="LT906449">
    <property type="protein sequence ID" value="SNV06853.1"/>
    <property type="molecule type" value="Genomic_DNA"/>
</dbReference>
<name>A0AAX2GWW1_9FLAO</name>
<dbReference type="AlphaFoldDB" id="A0AAX2GWW1"/>
<evidence type="ECO:0000256" key="3">
    <source>
        <dbReference type="ARBA" id="ARBA00023237"/>
    </source>
</evidence>
<accession>A0AAX2GWW1</accession>
<dbReference type="PROSITE" id="PS51123">
    <property type="entry name" value="OMPA_2"/>
    <property type="match status" value="1"/>
</dbReference>
<keyword evidence="7" id="KW-0282">Flagellum</keyword>
<dbReference type="RefSeq" id="WP_066428722.1">
    <property type="nucleotide sequence ID" value="NZ_CP014227.1"/>
</dbReference>
<dbReference type="SUPFAM" id="SSF103088">
    <property type="entry name" value="OmpA-like"/>
    <property type="match status" value="1"/>
</dbReference>